<gene>
    <name evidence="4" type="ORF">FG384_00025</name>
</gene>
<dbReference type="Proteomes" id="UP000316626">
    <property type="component" value="Unassembled WGS sequence"/>
</dbReference>
<evidence type="ECO:0000259" key="3">
    <source>
        <dbReference type="PROSITE" id="PS51272"/>
    </source>
</evidence>
<evidence type="ECO:0000313" key="4">
    <source>
        <dbReference type="EMBL" id="TQR21395.1"/>
    </source>
</evidence>
<dbReference type="AlphaFoldDB" id="A0A544TVC8"/>
<dbReference type="InterPro" id="IPR032599">
    <property type="entry name" value="YcdB/YcdC_rep_domain"/>
</dbReference>
<evidence type="ECO:0000313" key="5">
    <source>
        <dbReference type="Proteomes" id="UP000316626"/>
    </source>
</evidence>
<sequence>MRLKKFGIILTSSALTFGMFSSIASASTSMNEQPKQVQFASTEKVISKTELIKKFQELFPKKFDFLSSSDFHMNSGNFFQENDQLRYDLSFTKVINGKRVYGNVSFVGEELEMEQFYYQPPVEKDALFPAKVSKEEARKIADDFVKEFLGGEEYQLETDPEIFFPSQILTEPIRYSFSFTSTKNQVSISDQTIGVSVLGNGEIVNLYRNPIEKNVSTFDDVKQVKDKNEILEKVKENLSVDLQYQVNTDYRTGERSVQLVYQPTTKLRGVQASTGKWLTANGYSEDIPKSTKIEKLSANPLPPKQNGVTLEQAKKIAEQFLNIKSDKVKLNIESINEIKNYNGQEVISVQYMYQYASGGSGTHLEINKKTGEIVQYSDMKTHILEQLGETPKKENALTQEEALTKAVGYLKEWVPSYLHNYAMPFEEAYFEERQGIYQFSFPRIVNGIAVIGDQINVSIAGDGSLNSLNVSYQEEEKWPSIDKVISEENAKAILQKTLSLKLNYMKSDTSENKHHYDLVYLPVFNEDSFSFLDANTGKWSSLFDEKNSSSISHPWAQEELNYLIKAKVLDIKDTKKFNGDASVTKGEALKIIINSLTYFYEDRYNSEQEDKSQTFNNIDSKHPLYQVIERAVEMGIIQPNSKGFDVDAPIKREELAAWYIRILGLEQAAKHSSIYKLDFADANKIQNEYIGYVALVNSMGLLEADKKHFNPDREVTYAELAVSTIRLAHEISEKGNELRY</sequence>
<evidence type="ECO:0000256" key="1">
    <source>
        <dbReference type="ARBA" id="ARBA00022729"/>
    </source>
</evidence>
<dbReference type="EMBL" id="VDGI01000001">
    <property type="protein sequence ID" value="TQR21395.1"/>
    <property type="molecule type" value="Genomic_DNA"/>
</dbReference>
<name>A0A544TVC8_9BACI</name>
<protein>
    <recommendedName>
        <fullName evidence="3">SLH domain-containing protein</fullName>
    </recommendedName>
</protein>
<dbReference type="RefSeq" id="WP_142640523.1">
    <property type="nucleotide sequence ID" value="NZ_VDGI01000001.1"/>
</dbReference>
<reference evidence="4 5" key="1">
    <citation type="submission" date="2019-06" db="EMBL/GenBank/DDBJ databases">
        <title>Psychrobacillus vulpis sp. nov., a new species isolated from feces of a red fox that inhabits in The Tablas de Daimiel Natural Park, Albacete, Spain.</title>
        <authorList>
            <person name="Rodriguez M."/>
            <person name="Reina J.C."/>
            <person name="Bejar V."/>
            <person name="Llamas I."/>
        </authorList>
    </citation>
    <scope>NUCLEOTIDE SEQUENCE [LARGE SCALE GENOMIC DNA]</scope>
    <source>
        <strain evidence="4 5">Z8</strain>
    </source>
</reference>
<dbReference type="PROSITE" id="PS51272">
    <property type="entry name" value="SLH"/>
    <property type="match status" value="1"/>
</dbReference>
<comment type="caution">
    <text evidence="4">The sequence shown here is derived from an EMBL/GenBank/DDBJ whole genome shotgun (WGS) entry which is preliminary data.</text>
</comment>
<keyword evidence="5" id="KW-1185">Reference proteome</keyword>
<organism evidence="4 5">
    <name type="scientific">Psychrobacillus vulpis</name>
    <dbReference type="NCBI Taxonomy" id="2325572"/>
    <lineage>
        <taxon>Bacteria</taxon>
        <taxon>Bacillati</taxon>
        <taxon>Bacillota</taxon>
        <taxon>Bacilli</taxon>
        <taxon>Bacillales</taxon>
        <taxon>Bacillaceae</taxon>
        <taxon>Psychrobacillus</taxon>
    </lineage>
</organism>
<feature type="chain" id="PRO_5021850726" description="SLH domain-containing protein" evidence="2">
    <location>
        <begin position="27"/>
        <end position="740"/>
    </location>
</feature>
<dbReference type="Pfam" id="PF00395">
    <property type="entry name" value="SLH"/>
    <property type="match status" value="3"/>
</dbReference>
<feature type="domain" description="SLH" evidence="3">
    <location>
        <begin position="611"/>
        <end position="673"/>
    </location>
</feature>
<accession>A0A544TVC8</accession>
<keyword evidence="1 2" id="KW-0732">Signal</keyword>
<feature type="signal peptide" evidence="2">
    <location>
        <begin position="1"/>
        <end position="26"/>
    </location>
</feature>
<dbReference type="Pfam" id="PF16244">
    <property type="entry name" value="DUF4901"/>
    <property type="match status" value="1"/>
</dbReference>
<dbReference type="InterPro" id="IPR001119">
    <property type="entry name" value="SLH_dom"/>
</dbReference>
<evidence type="ECO:0000256" key="2">
    <source>
        <dbReference type="SAM" id="SignalP"/>
    </source>
</evidence>
<proteinExistence type="predicted"/>
<dbReference type="OrthoDB" id="2953630at2"/>